<organism evidence="1 2">
    <name type="scientific">Trichonephila inaurata madagascariensis</name>
    <dbReference type="NCBI Taxonomy" id="2747483"/>
    <lineage>
        <taxon>Eukaryota</taxon>
        <taxon>Metazoa</taxon>
        <taxon>Ecdysozoa</taxon>
        <taxon>Arthropoda</taxon>
        <taxon>Chelicerata</taxon>
        <taxon>Arachnida</taxon>
        <taxon>Araneae</taxon>
        <taxon>Araneomorphae</taxon>
        <taxon>Entelegynae</taxon>
        <taxon>Araneoidea</taxon>
        <taxon>Nephilidae</taxon>
        <taxon>Trichonephila</taxon>
        <taxon>Trichonephila inaurata</taxon>
    </lineage>
</organism>
<comment type="caution">
    <text evidence="1">The sequence shown here is derived from an EMBL/GenBank/DDBJ whole genome shotgun (WGS) entry which is preliminary data.</text>
</comment>
<dbReference type="EMBL" id="BMAV01020832">
    <property type="protein sequence ID" value="GFY74589.1"/>
    <property type="molecule type" value="Genomic_DNA"/>
</dbReference>
<keyword evidence="2" id="KW-1185">Reference proteome</keyword>
<accession>A0A8X6YN27</accession>
<dbReference type="OrthoDB" id="272985at2759"/>
<dbReference type="AlphaFoldDB" id="A0A8X6YN27"/>
<evidence type="ECO:0000313" key="2">
    <source>
        <dbReference type="Proteomes" id="UP000886998"/>
    </source>
</evidence>
<name>A0A8X6YN27_9ARAC</name>
<sequence>MKEDFLHRERRNNLTENIKYCDALFKNTLLILEDKIISITGNKLALNGLPEPVHDQPELTSKEVLKETSYNVQAFRAYMAANIPKTYSRSAAGLYSHHWNDRK</sequence>
<evidence type="ECO:0000313" key="1">
    <source>
        <dbReference type="EMBL" id="GFY74589.1"/>
    </source>
</evidence>
<proteinExistence type="predicted"/>
<protein>
    <submittedName>
        <fullName evidence="1">Uncharacterized protein</fullName>
    </submittedName>
</protein>
<dbReference type="Proteomes" id="UP000886998">
    <property type="component" value="Unassembled WGS sequence"/>
</dbReference>
<reference evidence="1" key="1">
    <citation type="submission" date="2020-08" db="EMBL/GenBank/DDBJ databases">
        <title>Multicomponent nature underlies the extraordinary mechanical properties of spider dragline silk.</title>
        <authorList>
            <person name="Kono N."/>
            <person name="Nakamura H."/>
            <person name="Mori M."/>
            <person name="Yoshida Y."/>
            <person name="Ohtoshi R."/>
            <person name="Malay A.D."/>
            <person name="Moran D.A.P."/>
            <person name="Tomita M."/>
            <person name="Numata K."/>
            <person name="Arakawa K."/>
        </authorList>
    </citation>
    <scope>NUCLEOTIDE SEQUENCE</scope>
</reference>
<gene>
    <name evidence="1" type="ORF">TNIN_414751</name>
</gene>